<dbReference type="RefSeq" id="WP_190299551.1">
    <property type="nucleotide sequence ID" value="NZ_CP061172.1"/>
</dbReference>
<sequence length="279" mass="32022">MSRERSPNRSKALKMWIDSGREMKLKDIAMKLGVSDSSIRKWKALDKWDEIPEKRKRGGQAGNRNAKGNKGGSGGPPGNDKAVTHGFFRKFMPQNPEFIEIMDAVQEMDPVDMIWYNITTQFQAIIWAQRIMFVENKQEMIKELKKVEYEIHNTGTKKEKNLEQVAIKEEYEFQFSWDRYATYLKAQSAAMSELRGAIKQFVAIADEEDERRLKLDQMQAQVEKTQLQIEEMKNGKGDSEEDLIDDWVEAVMSDGEESGEHDETGGGIQEETASVPEES</sequence>
<evidence type="ECO:0000313" key="3">
    <source>
        <dbReference type="EMBL" id="QNR70159.1"/>
    </source>
</evidence>
<evidence type="ECO:0000313" key="4">
    <source>
        <dbReference type="Proteomes" id="UP000516384"/>
    </source>
</evidence>
<dbReference type="Proteomes" id="UP000516384">
    <property type="component" value="Chromosome"/>
</dbReference>
<evidence type="ECO:0000259" key="2">
    <source>
        <dbReference type="Pfam" id="PF10668"/>
    </source>
</evidence>
<reference evidence="3 4" key="1">
    <citation type="submission" date="2020-09" db="EMBL/GenBank/DDBJ databases">
        <title>Characterization of Paenibacillus peoriae strain ZF390 with broad-spectrum antimicrobial activity as a potential biocontrol agent.</title>
        <authorList>
            <person name="Li L."/>
            <person name="Zhao Y."/>
            <person name="Li B."/>
            <person name="Xie X."/>
        </authorList>
    </citation>
    <scope>NUCLEOTIDE SEQUENCE [LARGE SCALE GENOMIC DNA]</scope>
    <source>
        <strain evidence="3 4">ZF390</strain>
    </source>
</reference>
<dbReference type="InterPro" id="IPR018925">
    <property type="entry name" value="XtmA-like_N"/>
</dbReference>
<gene>
    <name evidence="3" type="ORF">IAQ67_13940</name>
</gene>
<evidence type="ECO:0000256" key="1">
    <source>
        <dbReference type="SAM" id="MobiDB-lite"/>
    </source>
</evidence>
<dbReference type="NCBIfam" id="NF040601">
    <property type="entry name" value="TerS_not_xtmA"/>
    <property type="match status" value="1"/>
</dbReference>
<proteinExistence type="predicted"/>
<name>A0A7H0YGF1_9BACL</name>
<accession>A0A7H0YGF1</accession>
<feature type="region of interest" description="Disordered" evidence="1">
    <location>
        <begin position="50"/>
        <end position="80"/>
    </location>
</feature>
<dbReference type="EMBL" id="CP061172">
    <property type="protein sequence ID" value="QNR70159.1"/>
    <property type="molecule type" value="Genomic_DNA"/>
</dbReference>
<dbReference type="AlphaFoldDB" id="A0A7H0YGF1"/>
<organism evidence="3 4">
    <name type="scientific">Paenibacillus peoriae</name>
    <dbReference type="NCBI Taxonomy" id="59893"/>
    <lineage>
        <taxon>Bacteria</taxon>
        <taxon>Bacillati</taxon>
        <taxon>Bacillota</taxon>
        <taxon>Bacilli</taxon>
        <taxon>Bacillales</taxon>
        <taxon>Paenibacillaceae</taxon>
        <taxon>Paenibacillus</taxon>
    </lineage>
</organism>
<feature type="region of interest" description="Disordered" evidence="1">
    <location>
        <begin position="252"/>
        <end position="279"/>
    </location>
</feature>
<feature type="domain" description="PBSX phage terminase small subunit-like N-terminal" evidence="2">
    <location>
        <begin position="1"/>
        <end position="50"/>
    </location>
</feature>
<dbReference type="Pfam" id="PF10668">
    <property type="entry name" value="Phage_terminase"/>
    <property type="match status" value="1"/>
</dbReference>
<protein>
    <recommendedName>
        <fullName evidence="2">PBSX phage terminase small subunit-like N-terminal domain-containing protein</fullName>
    </recommendedName>
</protein>